<dbReference type="InterPro" id="IPR036291">
    <property type="entry name" value="NAD(P)-bd_dom_sf"/>
</dbReference>
<feature type="region of interest" description="Disordered" evidence="9">
    <location>
        <begin position="295"/>
        <end position="326"/>
    </location>
</feature>
<name>A0ABW2U7H9_9BACT</name>
<sequence>MEKIAMLGGGSWATALTKILSENGARVDWWLRSKDDVQHLLRTRHNPRYLSAVQFDLNRVYPTTDLEDAIEEADWLVLAVPAAFVQPVLDKLDRDSMKHKRVISAIKGMIPSKNQPGDRLRGRAVPAGPAPGGVIAGPCHAEEVALEKQSYLTIGSPDAELALEFCGLLRNRYVRAHPAADLDGIEYCAVMKNIIALTGGIAHGVGYGDNFLAVLVSNAVQEIRRFLQAINPQPRDLSASAYLGDLLVTAYSQFSRNRTFGSMVGRGYSVKSAQLEMNMVAEGYYAVKSIHEPQQKAQGAHAHHHGRLPDSVRKSGSRHRNGASERPAALIAHESCRVYVRPQCHYLRLPGGGKHQLLLPLCDEVVVAVGNSADDTLGLIRGIGSPKIRIIETLWDDTLREGGRVLAVETDKALAAVPTDADWAIYLQADEVLHEDDYPAIRAGMAQWAAHREVDGLLLNYRHFYGSYDYVGDSRRWYQREIRVVRPNAGVYSYRDAQGFRKGQNQKLQVKLLDATVHHYGWVKPPRLCSASRKPSTAYGTPTSG</sequence>
<dbReference type="InterPro" id="IPR006168">
    <property type="entry name" value="G3P_DH_NAD-dep"/>
</dbReference>
<dbReference type="InterPro" id="IPR006109">
    <property type="entry name" value="G3P_DH_NAD-dep_C"/>
</dbReference>
<keyword evidence="5" id="KW-0594">Phospholipid biosynthesis</keyword>
<evidence type="ECO:0000256" key="3">
    <source>
        <dbReference type="ARBA" id="ARBA00023002"/>
    </source>
</evidence>
<dbReference type="SUPFAM" id="SSF48179">
    <property type="entry name" value="6-phosphogluconate dehydrogenase C-terminal domain-like"/>
    <property type="match status" value="1"/>
</dbReference>
<dbReference type="InterPro" id="IPR008927">
    <property type="entry name" value="6-PGluconate_DH-like_C_sf"/>
</dbReference>
<dbReference type="InterPro" id="IPR029044">
    <property type="entry name" value="Nucleotide-diphossugar_trans"/>
</dbReference>
<keyword evidence="4" id="KW-0443">Lipid metabolism</keyword>
<dbReference type="SUPFAM" id="SSF53448">
    <property type="entry name" value="Nucleotide-diphospho-sugar transferases"/>
    <property type="match status" value="1"/>
</dbReference>
<feature type="domain" description="Glycerol-3-phosphate dehydrogenase NAD-dependent N-terminal" evidence="10">
    <location>
        <begin position="3"/>
        <end position="161"/>
    </location>
</feature>
<evidence type="ECO:0000256" key="5">
    <source>
        <dbReference type="ARBA" id="ARBA00023209"/>
    </source>
</evidence>
<keyword evidence="3 7" id="KW-0560">Oxidoreductase</keyword>
<comment type="caution">
    <text evidence="12">The sequence shown here is derived from an EMBL/GenBank/DDBJ whole genome shotgun (WGS) entry which is preliminary data.</text>
</comment>
<comment type="catalytic activity">
    <reaction evidence="8">
        <text>sn-glycerol 3-phosphate + NADP(+) = dihydroxyacetone phosphate + NADPH + H(+)</text>
        <dbReference type="Rhea" id="RHEA:11096"/>
        <dbReference type="ChEBI" id="CHEBI:15378"/>
        <dbReference type="ChEBI" id="CHEBI:57597"/>
        <dbReference type="ChEBI" id="CHEBI:57642"/>
        <dbReference type="ChEBI" id="CHEBI:57783"/>
        <dbReference type="ChEBI" id="CHEBI:58349"/>
        <dbReference type="EC" id="1.1.1.94"/>
    </reaction>
</comment>
<evidence type="ECO:0000256" key="2">
    <source>
        <dbReference type="ARBA" id="ARBA00022516"/>
    </source>
</evidence>
<dbReference type="SUPFAM" id="SSF51735">
    <property type="entry name" value="NAD(P)-binding Rossmann-fold domains"/>
    <property type="match status" value="1"/>
</dbReference>
<gene>
    <name evidence="12" type="ORF">ACFQT0_16785</name>
</gene>
<evidence type="ECO:0000256" key="1">
    <source>
        <dbReference type="ARBA" id="ARBA00011009"/>
    </source>
</evidence>
<keyword evidence="7" id="KW-0520">NAD</keyword>
<feature type="domain" description="Glycerol-3-phosphate dehydrogenase NAD-dependent C-terminal" evidence="11">
    <location>
        <begin position="181"/>
        <end position="296"/>
    </location>
</feature>
<dbReference type="PRINTS" id="PR00077">
    <property type="entry name" value="GPDHDRGNASE"/>
</dbReference>
<reference evidence="13" key="1">
    <citation type="journal article" date="2019" name="Int. J. Syst. Evol. Microbiol.">
        <title>The Global Catalogue of Microorganisms (GCM) 10K type strain sequencing project: providing services to taxonomists for standard genome sequencing and annotation.</title>
        <authorList>
            <consortium name="The Broad Institute Genomics Platform"/>
            <consortium name="The Broad Institute Genome Sequencing Center for Infectious Disease"/>
            <person name="Wu L."/>
            <person name="Ma J."/>
        </authorList>
    </citation>
    <scope>NUCLEOTIDE SEQUENCE [LARGE SCALE GENOMIC DNA]</scope>
    <source>
        <strain evidence="13">JCM 19635</strain>
    </source>
</reference>
<evidence type="ECO:0000256" key="8">
    <source>
        <dbReference type="RuleBase" id="RU000439"/>
    </source>
</evidence>
<dbReference type="Gene3D" id="3.40.50.720">
    <property type="entry name" value="NAD(P)-binding Rossmann-like Domain"/>
    <property type="match status" value="1"/>
</dbReference>
<evidence type="ECO:0000259" key="11">
    <source>
        <dbReference type="Pfam" id="PF07479"/>
    </source>
</evidence>
<evidence type="ECO:0000313" key="13">
    <source>
        <dbReference type="Proteomes" id="UP001596513"/>
    </source>
</evidence>
<organism evidence="12 13">
    <name type="scientific">Hymenobacter humi</name>
    <dbReference type="NCBI Taxonomy" id="1411620"/>
    <lineage>
        <taxon>Bacteria</taxon>
        <taxon>Pseudomonadati</taxon>
        <taxon>Bacteroidota</taxon>
        <taxon>Cytophagia</taxon>
        <taxon>Cytophagales</taxon>
        <taxon>Hymenobacteraceae</taxon>
        <taxon>Hymenobacter</taxon>
    </lineage>
</organism>
<dbReference type="Proteomes" id="UP001596513">
    <property type="component" value="Unassembled WGS sequence"/>
</dbReference>
<dbReference type="InterPro" id="IPR013328">
    <property type="entry name" value="6PGD_dom2"/>
</dbReference>
<evidence type="ECO:0000256" key="6">
    <source>
        <dbReference type="ARBA" id="ARBA00023264"/>
    </source>
</evidence>
<keyword evidence="6" id="KW-1208">Phospholipid metabolism</keyword>
<comment type="similarity">
    <text evidence="1 7">Belongs to the NAD-dependent glycerol-3-phosphate dehydrogenase family.</text>
</comment>
<evidence type="ECO:0000259" key="10">
    <source>
        <dbReference type="Pfam" id="PF01210"/>
    </source>
</evidence>
<dbReference type="PANTHER" id="PTHR11728">
    <property type="entry name" value="GLYCEROL-3-PHOSPHATE DEHYDROGENASE"/>
    <property type="match status" value="1"/>
</dbReference>
<dbReference type="InterPro" id="IPR011128">
    <property type="entry name" value="G3P_DH_NAD-dep_N"/>
</dbReference>
<dbReference type="Pfam" id="PF07479">
    <property type="entry name" value="NAD_Gly3P_dh_C"/>
    <property type="match status" value="1"/>
</dbReference>
<keyword evidence="13" id="KW-1185">Reference proteome</keyword>
<evidence type="ECO:0000256" key="4">
    <source>
        <dbReference type="ARBA" id="ARBA00023098"/>
    </source>
</evidence>
<protein>
    <recommendedName>
        <fullName evidence="8">Glycerol-3-phosphate dehydrogenase</fullName>
        <ecNumber evidence="8">1.1.1.94</ecNumber>
    </recommendedName>
</protein>
<dbReference type="Gene3D" id="1.10.1040.10">
    <property type="entry name" value="N-(1-d-carboxylethyl)-l-norvaline Dehydrogenase, domain 2"/>
    <property type="match status" value="1"/>
</dbReference>
<keyword evidence="2" id="KW-0444">Lipid biosynthesis</keyword>
<evidence type="ECO:0000313" key="12">
    <source>
        <dbReference type="EMBL" id="MFC7668836.1"/>
    </source>
</evidence>
<dbReference type="PANTHER" id="PTHR11728:SF1">
    <property type="entry name" value="GLYCEROL-3-PHOSPHATE DEHYDROGENASE [NAD(+)] 2, CHLOROPLASTIC"/>
    <property type="match status" value="1"/>
</dbReference>
<dbReference type="RefSeq" id="WP_380204373.1">
    <property type="nucleotide sequence ID" value="NZ_JBHTEK010000001.1"/>
</dbReference>
<accession>A0ABW2U7H9</accession>
<dbReference type="EMBL" id="JBHTEK010000001">
    <property type="protein sequence ID" value="MFC7668836.1"/>
    <property type="molecule type" value="Genomic_DNA"/>
</dbReference>
<evidence type="ECO:0000256" key="7">
    <source>
        <dbReference type="RuleBase" id="RU000437"/>
    </source>
</evidence>
<dbReference type="PROSITE" id="PS00957">
    <property type="entry name" value="NAD_G3PDH"/>
    <property type="match status" value="1"/>
</dbReference>
<proteinExistence type="inferred from homology"/>
<dbReference type="EC" id="1.1.1.94" evidence="8"/>
<dbReference type="Pfam" id="PF01210">
    <property type="entry name" value="NAD_Gly3P_dh_N"/>
    <property type="match status" value="1"/>
</dbReference>
<evidence type="ECO:0000256" key="9">
    <source>
        <dbReference type="SAM" id="MobiDB-lite"/>
    </source>
</evidence>